<evidence type="ECO:0000259" key="1">
    <source>
        <dbReference type="Pfam" id="PF15919"/>
    </source>
</evidence>
<dbReference type="Gene3D" id="3.30.160.250">
    <property type="match status" value="1"/>
</dbReference>
<name>A0ABT2SZ79_9FIRM</name>
<proteinExistence type="predicted"/>
<protein>
    <submittedName>
        <fullName evidence="2">Type II toxin-antitoxin system HicB family antitoxin</fullName>
    </submittedName>
</protein>
<evidence type="ECO:0000313" key="3">
    <source>
        <dbReference type="Proteomes" id="UP001652432"/>
    </source>
</evidence>
<dbReference type="InterPro" id="IPR035069">
    <property type="entry name" value="TTHA1013/TTHA0281-like"/>
</dbReference>
<dbReference type="EMBL" id="JAOQKJ010000002">
    <property type="protein sequence ID" value="MCU6743309.1"/>
    <property type="molecule type" value="Genomic_DNA"/>
</dbReference>
<evidence type="ECO:0000313" key="2">
    <source>
        <dbReference type="EMBL" id="MCU6743309.1"/>
    </source>
</evidence>
<comment type="caution">
    <text evidence="2">The sequence shown here is derived from an EMBL/GenBank/DDBJ whole genome shotgun (WGS) entry which is preliminary data.</text>
</comment>
<accession>A0ABT2SZ79</accession>
<dbReference type="Proteomes" id="UP001652432">
    <property type="component" value="Unassembled WGS sequence"/>
</dbReference>
<feature type="domain" description="HicB-like antitoxin of toxin-antitoxin system" evidence="1">
    <location>
        <begin position="5"/>
        <end position="119"/>
    </location>
</feature>
<dbReference type="Pfam" id="PF15919">
    <property type="entry name" value="HicB_lk_antitox"/>
    <property type="match status" value="1"/>
</dbReference>
<dbReference type="RefSeq" id="WP_262572948.1">
    <property type="nucleotide sequence ID" value="NZ_JAOQKJ010000002.1"/>
</dbReference>
<keyword evidence="3" id="KW-1185">Reference proteome</keyword>
<gene>
    <name evidence="2" type="ORF">OCV77_02120</name>
</gene>
<dbReference type="InterPro" id="IPR031807">
    <property type="entry name" value="HicB-like"/>
</dbReference>
<sequence>MKEAYPVLLTKTKDTKNTILVEVPDLNIQTEGYGIADAIEMARDAIGLEIITREDEGIDIKEPSAIEKINKDEGIFSGEGETCVTYVDVDLAEYRKKVDRRTVRRNVTLPNWLNRAADREGLNVSKVLQDALITVLQTTQNR</sequence>
<reference evidence="2 3" key="1">
    <citation type="journal article" date="2021" name="ISME Commun">
        <title>Automated analysis of genomic sequences facilitates high-throughput and comprehensive description of bacteria.</title>
        <authorList>
            <person name="Hitch T.C.A."/>
        </authorList>
    </citation>
    <scope>NUCLEOTIDE SEQUENCE [LARGE SCALE GENOMIC DNA]</scope>
    <source>
        <strain evidence="2 3">Sanger_18</strain>
    </source>
</reference>
<organism evidence="2 3">
    <name type="scientific">Suilimivivens aceti</name>
    <dbReference type="NCBI Taxonomy" id="2981774"/>
    <lineage>
        <taxon>Bacteria</taxon>
        <taxon>Bacillati</taxon>
        <taxon>Bacillota</taxon>
        <taxon>Clostridia</taxon>
        <taxon>Lachnospirales</taxon>
        <taxon>Lachnospiraceae</taxon>
        <taxon>Suilimivivens</taxon>
    </lineage>
</organism>
<dbReference type="SUPFAM" id="SSF143100">
    <property type="entry name" value="TTHA1013/TTHA0281-like"/>
    <property type="match status" value="1"/>
</dbReference>